<name>A0A5M9JRZ2_MONFR</name>
<evidence type="ECO:0000256" key="1">
    <source>
        <dbReference type="ARBA" id="ARBA00000971"/>
    </source>
</evidence>
<dbReference type="GO" id="GO:0005737">
    <property type="term" value="C:cytoplasm"/>
    <property type="evidence" value="ECO:0007669"/>
    <property type="project" value="TreeGrafter"/>
</dbReference>
<dbReference type="InterPro" id="IPR002130">
    <property type="entry name" value="Cyclophilin-type_PPIase_dom"/>
</dbReference>
<organism evidence="11 12">
    <name type="scientific">Monilinia fructicola</name>
    <name type="common">Brown rot fungus</name>
    <name type="synonym">Ciboria fructicola</name>
    <dbReference type="NCBI Taxonomy" id="38448"/>
    <lineage>
        <taxon>Eukaryota</taxon>
        <taxon>Fungi</taxon>
        <taxon>Dikarya</taxon>
        <taxon>Ascomycota</taxon>
        <taxon>Pezizomycotina</taxon>
        <taxon>Leotiomycetes</taxon>
        <taxon>Helotiales</taxon>
        <taxon>Sclerotiniaceae</taxon>
        <taxon>Monilinia</taxon>
    </lineage>
</organism>
<dbReference type="GO" id="GO:0016018">
    <property type="term" value="F:cyclosporin A binding"/>
    <property type="evidence" value="ECO:0007669"/>
    <property type="project" value="TreeGrafter"/>
</dbReference>
<dbReference type="Pfam" id="PF00160">
    <property type="entry name" value="Pro_isomerase"/>
    <property type="match status" value="1"/>
</dbReference>
<evidence type="ECO:0000256" key="4">
    <source>
        <dbReference type="ARBA" id="ARBA00023110"/>
    </source>
</evidence>
<dbReference type="AlphaFoldDB" id="A0A5M9JRZ2"/>
<dbReference type="InterPro" id="IPR020892">
    <property type="entry name" value="Cyclophilin-type_PPIase_CS"/>
</dbReference>
<feature type="domain" description="PPIase cyclophilin-type" evidence="10">
    <location>
        <begin position="333"/>
        <end position="489"/>
    </location>
</feature>
<keyword evidence="12" id="KW-1185">Reference proteome</keyword>
<accession>A0A5M9JRZ2</accession>
<keyword evidence="4" id="KW-0697">Rotamase</keyword>
<gene>
    <name evidence="11" type="ORF">EYC84_002904</name>
</gene>
<comment type="catalytic activity">
    <reaction evidence="1">
        <text>[protein]-peptidylproline (omega=180) = [protein]-peptidylproline (omega=0)</text>
        <dbReference type="Rhea" id="RHEA:16237"/>
        <dbReference type="Rhea" id="RHEA-COMP:10747"/>
        <dbReference type="Rhea" id="RHEA-COMP:10748"/>
        <dbReference type="ChEBI" id="CHEBI:83833"/>
        <dbReference type="ChEBI" id="CHEBI:83834"/>
        <dbReference type="EC" id="5.2.1.8"/>
    </reaction>
</comment>
<dbReference type="GO" id="GO:0006457">
    <property type="term" value="P:protein folding"/>
    <property type="evidence" value="ECO:0007669"/>
    <property type="project" value="InterPro"/>
</dbReference>
<evidence type="ECO:0000256" key="9">
    <source>
        <dbReference type="ARBA" id="ARBA00081826"/>
    </source>
</evidence>
<evidence type="ECO:0000256" key="3">
    <source>
        <dbReference type="ARBA" id="ARBA00021047"/>
    </source>
</evidence>
<dbReference type="PROSITE" id="PS00170">
    <property type="entry name" value="CSA_PPIASE_1"/>
    <property type="match status" value="1"/>
</dbReference>
<evidence type="ECO:0000256" key="7">
    <source>
        <dbReference type="ARBA" id="ARBA00037940"/>
    </source>
</evidence>
<dbReference type="VEuPathDB" id="FungiDB:MFRU_003g05000"/>
<dbReference type="SUPFAM" id="SSF50891">
    <property type="entry name" value="Cyclophilin-like"/>
    <property type="match status" value="1"/>
</dbReference>
<dbReference type="EMBL" id="VICG01000004">
    <property type="protein sequence ID" value="KAA8572278.1"/>
    <property type="molecule type" value="Genomic_DNA"/>
</dbReference>
<dbReference type="VEuPathDB" id="FungiDB:MFRU_003g05010"/>
<comment type="similarity">
    <text evidence="7">Belongs to the cyclophilin-type PPIase family. PPIase A subfamily.</text>
</comment>
<dbReference type="SUPFAM" id="SSF55729">
    <property type="entry name" value="Acyl-CoA N-acyltransferases (Nat)"/>
    <property type="match status" value="1"/>
</dbReference>
<evidence type="ECO:0000256" key="2">
    <source>
        <dbReference type="ARBA" id="ARBA00013194"/>
    </source>
</evidence>
<evidence type="ECO:0000259" key="10">
    <source>
        <dbReference type="PROSITE" id="PS50072"/>
    </source>
</evidence>
<dbReference type="CDD" id="cd01926">
    <property type="entry name" value="cyclophilin_ABH_like"/>
    <property type="match status" value="1"/>
</dbReference>
<dbReference type="PRINTS" id="PR00153">
    <property type="entry name" value="CSAPPISMRASE"/>
</dbReference>
<dbReference type="Proteomes" id="UP000322873">
    <property type="component" value="Unassembled WGS sequence"/>
</dbReference>
<dbReference type="PANTHER" id="PTHR11071">
    <property type="entry name" value="PEPTIDYL-PROLYL CIS-TRANS ISOMERASE"/>
    <property type="match status" value="1"/>
</dbReference>
<keyword evidence="5" id="KW-0413">Isomerase</keyword>
<dbReference type="PANTHER" id="PTHR11071:SF561">
    <property type="entry name" value="PEPTIDYL-PROLYL CIS-TRANS ISOMERASE D-RELATED"/>
    <property type="match status" value="1"/>
</dbReference>
<evidence type="ECO:0000256" key="5">
    <source>
        <dbReference type="ARBA" id="ARBA00023235"/>
    </source>
</evidence>
<proteinExistence type="inferred from homology"/>
<dbReference type="PROSITE" id="PS50072">
    <property type="entry name" value="CSA_PPIASE_2"/>
    <property type="match status" value="1"/>
</dbReference>
<dbReference type="Pfam" id="PF00583">
    <property type="entry name" value="Acetyltransf_1"/>
    <property type="match status" value="1"/>
</dbReference>
<comment type="caution">
    <text evidence="11">The sequence shown here is derived from an EMBL/GenBank/DDBJ whole genome shotgun (WGS) entry which is preliminary data.</text>
</comment>
<dbReference type="InterPro" id="IPR016181">
    <property type="entry name" value="Acyl_CoA_acyltransferase"/>
</dbReference>
<dbReference type="GO" id="GO:0003755">
    <property type="term" value="F:peptidyl-prolyl cis-trans isomerase activity"/>
    <property type="evidence" value="ECO:0007669"/>
    <property type="project" value="UniProtKB-KW"/>
</dbReference>
<dbReference type="GO" id="GO:0016747">
    <property type="term" value="F:acyltransferase activity, transferring groups other than amino-acyl groups"/>
    <property type="evidence" value="ECO:0007669"/>
    <property type="project" value="InterPro"/>
</dbReference>
<dbReference type="Gene3D" id="3.40.630.30">
    <property type="match status" value="1"/>
</dbReference>
<dbReference type="InterPro" id="IPR029000">
    <property type="entry name" value="Cyclophilin-like_dom_sf"/>
</dbReference>
<evidence type="ECO:0000313" key="11">
    <source>
        <dbReference type="EMBL" id="KAA8572278.1"/>
    </source>
</evidence>
<reference evidence="11 12" key="1">
    <citation type="submission" date="2019-06" db="EMBL/GenBank/DDBJ databases">
        <title>Genome Sequence of the Brown Rot Fungal Pathogen Monilinia fructicola.</title>
        <authorList>
            <person name="De Miccolis Angelini R.M."/>
            <person name="Landi L."/>
            <person name="Abate D."/>
            <person name="Pollastro S."/>
            <person name="Romanazzi G."/>
            <person name="Faretra F."/>
        </authorList>
    </citation>
    <scope>NUCLEOTIDE SEQUENCE [LARGE SCALE GENOMIC DNA]</scope>
    <source>
        <strain evidence="11 12">Mfrc123</strain>
    </source>
</reference>
<dbReference type="InterPro" id="IPR000182">
    <property type="entry name" value="GNAT_dom"/>
</dbReference>
<dbReference type="Gene3D" id="2.40.100.10">
    <property type="entry name" value="Cyclophilin-like"/>
    <property type="match status" value="1"/>
</dbReference>
<sequence>MTLQLSEVTNVAEFAELVKVEHRAYATPANTLWEVLKGPSIEECTERQWDWHTCTPNSHWLQVKEGDKVISGAEWVIHETNPFSKPQPIVKGTWWPEGPLKTISDHILELFFKGRPSVMNRPHLHPEHRRKGAGSLMMEWGCKIADEMGLEAFVESTDDGRELYKAHGFVIVNHFFLDMPPATKGDEEEFAKLKEVIAPEPYRVWLMWRPKGVGRYRPWIFVDVQYMTISFSSIKTSSPAMFSANSAFQWLHADVKPKYMAPPFHAPFQKYAYPSPAASSEVNSSSLYNLLAPSFFSISSSFPFIQSSTSNPASASTTEATIKSSDNSSKNCFFDITVDSAPAGRITFKLHDDITPRTARNFRELCTGQHGFGYAGSPFHRIIPQFMLQGGDFTRGNGTGGKSIYGNKFQDENFVLKHTKPGLLSMANAGRNTNGSQFFITTIATPWLDGKHVVFGEVVEGMDLVKKIEGLGTRSGTPRARVVIAQSGVVEARQLARKGTNVSGKKNRQVERQQDTRAFAIQS</sequence>
<dbReference type="FunFam" id="2.40.100.10:FF:000013">
    <property type="entry name" value="Peptidyl-prolyl cis-trans isomerase"/>
    <property type="match status" value="1"/>
</dbReference>
<protein>
    <recommendedName>
        <fullName evidence="3">Peptidyl-prolyl cis-trans isomerase</fullName>
        <ecNumber evidence="2">5.2.1.8</ecNumber>
    </recommendedName>
    <alternativeName>
        <fullName evidence="9">Cyclophilin</fullName>
    </alternativeName>
    <alternativeName>
        <fullName evidence="8">Cyclosporin A-binding protein</fullName>
    </alternativeName>
    <alternativeName>
        <fullName evidence="6">Rotamase</fullName>
    </alternativeName>
</protein>
<evidence type="ECO:0000256" key="6">
    <source>
        <dbReference type="ARBA" id="ARBA00029569"/>
    </source>
</evidence>
<evidence type="ECO:0000313" key="12">
    <source>
        <dbReference type="Proteomes" id="UP000322873"/>
    </source>
</evidence>
<dbReference type="CDD" id="cd04301">
    <property type="entry name" value="NAT_SF"/>
    <property type="match status" value="1"/>
</dbReference>
<evidence type="ECO:0000256" key="8">
    <source>
        <dbReference type="ARBA" id="ARBA00043067"/>
    </source>
</evidence>
<dbReference type="EC" id="5.2.1.8" evidence="2"/>